<gene>
    <name evidence="4" type="ORF">EBO15_30605</name>
</gene>
<dbReference type="PROSITE" id="PS51371">
    <property type="entry name" value="CBS"/>
    <property type="match status" value="1"/>
</dbReference>
<dbReference type="AlphaFoldDB" id="A0A3M2LPV7"/>
<evidence type="ECO:0000313" key="4">
    <source>
        <dbReference type="EMBL" id="RMI39116.1"/>
    </source>
</evidence>
<feature type="domain" description="EAL" evidence="2">
    <location>
        <begin position="1"/>
        <end position="247"/>
    </location>
</feature>
<accession>A0A3M2LPV7</accession>
<organism evidence="4 5">
    <name type="scientific">Actinomadura harenae</name>
    <dbReference type="NCBI Taxonomy" id="2483351"/>
    <lineage>
        <taxon>Bacteria</taxon>
        <taxon>Bacillati</taxon>
        <taxon>Actinomycetota</taxon>
        <taxon>Actinomycetes</taxon>
        <taxon>Streptosporangiales</taxon>
        <taxon>Thermomonosporaceae</taxon>
        <taxon>Actinomadura</taxon>
    </lineage>
</organism>
<evidence type="ECO:0000313" key="5">
    <source>
        <dbReference type="Proteomes" id="UP000282674"/>
    </source>
</evidence>
<keyword evidence="1" id="KW-0129">CBS domain</keyword>
<dbReference type="PROSITE" id="PS50883">
    <property type="entry name" value="EAL"/>
    <property type="match status" value="1"/>
</dbReference>
<dbReference type="GO" id="GO:0071111">
    <property type="term" value="F:cyclic-guanylate-specific phosphodiesterase activity"/>
    <property type="evidence" value="ECO:0007669"/>
    <property type="project" value="InterPro"/>
</dbReference>
<comment type="caution">
    <text evidence="4">The sequence shown here is derived from an EMBL/GenBank/DDBJ whole genome shotgun (WGS) entry which is preliminary data.</text>
</comment>
<reference evidence="4 5" key="1">
    <citation type="submission" date="2018-10" db="EMBL/GenBank/DDBJ databases">
        <title>Isolation from soil.</title>
        <authorList>
            <person name="Hu J."/>
        </authorList>
    </citation>
    <scope>NUCLEOTIDE SEQUENCE [LARGE SCALE GENOMIC DNA]</scope>
    <source>
        <strain evidence="4 5">NEAU-Ht49</strain>
    </source>
</reference>
<dbReference type="PANTHER" id="PTHR33121:SF70">
    <property type="entry name" value="SIGNALING PROTEIN YKOW"/>
    <property type="match status" value="1"/>
</dbReference>
<dbReference type="InterPro" id="IPR001633">
    <property type="entry name" value="EAL_dom"/>
</dbReference>
<evidence type="ECO:0000259" key="2">
    <source>
        <dbReference type="PROSITE" id="PS50883"/>
    </source>
</evidence>
<dbReference type="SMART" id="SM00052">
    <property type="entry name" value="EAL"/>
    <property type="match status" value="1"/>
</dbReference>
<dbReference type="InterPro" id="IPR035919">
    <property type="entry name" value="EAL_sf"/>
</dbReference>
<dbReference type="Pfam" id="PF00563">
    <property type="entry name" value="EAL"/>
    <property type="match status" value="1"/>
</dbReference>
<proteinExistence type="predicted"/>
<evidence type="ECO:0000259" key="3">
    <source>
        <dbReference type="PROSITE" id="PS51371"/>
    </source>
</evidence>
<evidence type="ECO:0000256" key="1">
    <source>
        <dbReference type="PROSITE-ProRule" id="PRU00703"/>
    </source>
</evidence>
<dbReference type="SUPFAM" id="SSF54631">
    <property type="entry name" value="CBS-domain pair"/>
    <property type="match status" value="1"/>
</dbReference>
<dbReference type="InterPro" id="IPR000644">
    <property type="entry name" value="CBS_dom"/>
</dbReference>
<dbReference type="EMBL" id="RFFG01000073">
    <property type="protein sequence ID" value="RMI39116.1"/>
    <property type="molecule type" value="Genomic_DNA"/>
</dbReference>
<keyword evidence="5" id="KW-1185">Reference proteome</keyword>
<dbReference type="InterPro" id="IPR046342">
    <property type="entry name" value="CBS_dom_sf"/>
</dbReference>
<dbReference type="PANTHER" id="PTHR33121">
    <property type="entry name" value="CYCLIC DI-GMP PHOSPHODIESTERASE PDEF"/>
    <property type="match status" value="1"/>
</dbReference>
<dbReference type="Gene3D" id="3.20.20.450">
    <property type="entry name" value="EAL domain"/>
    <property type="match status" value="1"/>
</dbReference>
<dbReference type="Proteomes" id="UP000282674">
    <property type="component" value="Unassembled WGS sequence"/>
</dbReference>
<dbReference type="SUPFAM" id="SSF141868">
    <property type="entry name" value="EAL domain-like"/>
    <property type="match status" value="1"/>
</dbReference>
<feature type="domain" description="CBS" evidence="3">
    <location>
        <begin position="268"/>
        <end position="327"/>
    </location>
</feature>
<name>A0A3M2LPV7_9ACTN</name>
<sequence length="391" mass="40966">MTSDDAVVSPQEVLIPARELFQPVIDLESGAVVAVEALAPDAGALPLDPRLSPEPTDDAVRADLGRAAHAAEAGALLPTRLPLLVTVRAETVARGEPVLAELHRRLSATGRRPGEFIVAVAGGFPPFQRQAVAASLSALRRAGYLVGLGELGAAHAPLDLLAETVPYLVAVHPDLVHRARSDPRREALVRALVDMAHGLGTHLLAPGLATEEQVLQQRGLGVRLAQGPAFAPPGWRPGMPVRVPVAGRDGGGPARPAASDLGPRVSEFTLPAMTLPETATADEVLTTLNAETGATSVVLVDARQRPVATVDRTRFLLKLSGAYGHALHAHRPAVRLADAPRHVPRTVPAVAALRAAGQEAERVYDDLVVTDEVGRCLGIVRVADLIRGMAP</sequence>
<dbReference type="InterPro" id="IPR050706">
    <property type="entry name" value="Cyclic-di-GMP_PDE-like"/>
</dbReference>
<protein>
    <submittedName>
        <fullName evidence="4">EAL domain-containing protein</fullName>
    </submittedName>
</protein>